<protein>
    <submittedName>
        <fullName evidence="2">Uncharacterized protein</fullName>
    </submittedName>
</protein>
<dbReference type="Proteomes" id="UP000241818">
    <property type="component" value="Unassembled WGS sequence"/>
</dbReference>
<feature type="region of interest" description="Disordered" evidence="1">
    <location>
        <begin position="1"/>
        <end position="117"/>
    </location>
</feature>
<feature type="compositionally biased region" description="Polar residues" evidence="1">
    <location>
        <begin position="62"/>
        <end position="72"/>
    </location>
</feature>
<keyword evidence="3" id="KW-1185">Reference proteome</keyword>
<gene>
    <name evidence="2" type="ORF">M430DRAFT_55466</name>
</gene>
<organism evidence="2 3">
    <name type="scientific">Amorphotheca resinae ATCC 22711</name>
    <dbReference type="NCBI Taxonomy" id="857342"/>
    <lineage>
        <taxon>Eukaryota</taxon>
        <taxon>Fungi</taxon>
        <taxon>Dikarya</taxon>
        <taxon>Ascomycota</taxon>
        <taxon>Pezizomycotina</taxon>
        <taxon>Leotiomycetes</taxon>
        <taxon>Helotiales</taxon>
        <taxon>Amorphothecaceae</taxon>
        <taxon>Amorphotheca</taxon>
    </lineage>
</organism>
<dbReference type="RefSeq" id="XP_024725584.1">
    <property type="nucleotide sequence ID" value="XM_024868541.1"/>
</dbReference>
<sequence>MSSNFDSQYPGQTTGQTQNLQSNNPYPTGSTKPDPPPRPPYGAAQSHPVQESGYASSGPAYQDTSTATSGTSHVPYDTAGQTTGTTGANEHTYNPDSHHHSTAADTAHHTGDKFHESASGLKGLVAAVHGAGESLRGNINAEIDRLFHDKTGEERNSAIAAAGEDEMASGRFNRLTKNREGVVPGADGERRDQRRF</sequence>
<feature type="compositionally biased region" description="Basic and acidic residues" evidence="1">
    <location>
        <begin position="106"/>
        <end position="116"/>
    </location>
</feature>
<feature type="region of interest" description="Disordered" evidence="1">
    <location>
        <begin position="177"/>
        <end position="196"/>
    </location>
</feature>
<dbReference type="OrthoDB" id="4779541at2759"/>
<evidence type="ECO:0000256" key="1">
    <source>
        <dbReference type="SAM" id="MobiDB-lite"/>
    </source>
</evidence>
<accession>A0A2T3BFA5</accession>
<dbReference type="AlphaFoldDB" id="A0A2T3BFA5"/>
<dbReference type="STRING" id="857342.A0A2T3BFA5"/>
<dbReference type="GeneID" id="36576622"/>
<name>A0A2T3BFA5_AMORE</name>
<feature type="compositionally biased region" description="Low complexity" evidence="1">
    <location>
        <begin position="78"/>
        <end position="88"/>
    </location>
</feature>
<feature type="compositionally biased region" description="Basic and acidic residues" evidence="1">
    <location>
        <begin position="187"/>
        <end position="196"/>
    </location>
</feature>
<evidence type="ECO:0000313" key="3">
    <source>
        <dbReference type="Proteomes" id="UP000241818"/>
    </source>
</evidence>
<dbReference type="InParanoid" id="A0A2T3BFA5"/>
<evidence type="ECO:0000313" key="2">
    <source>
        <dbReference type="EMBL" id="PSS28059.1"/>
    </source>
</evidence>
<dbReference type="EMBL" id="KZ679006">
    <property type="protein sequence ID" value="PSS28059.1"/>
    <property type="molecule type" value="Genomic_DNA"/>
</dbReference>
<feature type="compositionally biased region" description="Polar residues" evidence="1">
    <location>
        <begin position="1"/>
        <end position="24"/>
    </location>
</feature>
<proteinExistence type="predicted"/>
<reference evidence="2 3" key="1">
    <citation type="journal article" date="2018" name="New Phytol.">
        <title>Comparative genomics and transcriptomics depict ericoid mycorrhizal fungi as versatile saprotrophs and plant mutualists.</title>
        <authorList>
            <person name="Martino E."/>
            <person name="Morin E."/>
            <person name="Grelet G.A."/>
            <person name="Kuo A."/>
            <person name="Kohler A."/>
            <person name="Daghino S."/>
            <person name="Barry K.W."/>
            <person name="Cichocki N."/>
            <person name="Clum A."/>
            <person name="Dockter R.B."/>
            <person name="Hainaut M."/>
            <person name="Kuo R.C."/>
            <person name="LaButti K."/>
            <person name="Lindahl B.D."/>
            <person name="Lindquist E.A."/>
            <person name="Lipzen A."/>
            <person name="Khouja H.R."/>
            <person name="Magnuson J."/>
            <person name="Murat C."/>
            <person name="Ohm R.A."/>
            <person name="Singer S.W."/>
            <person name="Spatafora J.W."/>
            <person name="Wang M."/>
            <person name="Veneault-Fourrey C."/>
            <person name="Henrissat B."/>
            <person name="Grigoriev I.V."/>
            <person name="Martin F.M."/>
            <person name="Perotto S."/>
        </authorList>
    </citation>
    <scope>NUCLEOTIDE SEQUENCE [LARGE SCALE GENOMIC DNA]</scope>
    <source>
        <strain evidence="2 3">ATCC 22711</strain>
    </source>
</reference>